<evidence type="ECO:0000313" key="1">
    <source>
        <dbReference type="EMBL" id="KAG0302650.1"/>
    </source>
</evidence>
<reference evidence="1" key="1">
    <citation type="journal article" date="2020" name="Fungal Divers.">
        <title>Resolving the Mortierellaceae phylogeny through synthesis of multi-gene phylogenetics and phylogenomics.</title>
        <authorList>
            <person name="Vandepol N."/>
            <person name="Liber J."/>
            <person name="Desiro A."/>
            <person name="Na H."/>
            <person name="Kennedy M."/>
            <person name="Barry K."/>
            <person name="Grigoriev I.V."/>
            <person name="Miller A.N."/>
            <person name="O'Donnell K."/>
            <person name="Stajich J.E."/>
            <person name="Bonito G."/>
        </authorList>
    </citation>
    <scope>NUCLEOTIDE SEQUENCE</scope>
    <source>
        <strain evidence="1">NVP60</strain>
    </source>
</reference>
<name>A0A9P6UIN3_9FUNG</name>
<organism evidence="1 2">
    <name type="scientific">Linnemannia gamsii</name>
    <dbReference type="NCBI Taxonomy" id="64522"/>
    <lineage>
        <taxon>Eukaryota</taxon>
        <taxon>Fungi</taxon>
        <taxon>Fungi incertae sedis</taxon>
        <taxon>Mucoromycota</taxon>
        <taxon>Mortierellomycotina</taxon>
        <taxon>Mortierellomycetes</taxon>
        <taxon>Mortierellales</taxon>
        <taxon>Mortierellaceae</taxon>
        <taxon>Linnemannia</taxon>
    </lineage>
</organism>
<dbReference type="EMBL" id="JAAAIN010001488">
    <property type="protein sequence ID" value="KAG0302650.1"/>
    <property type="molecule type" value="Genomic_DNA"/>
</dbReference>
<proteinExistence type="predicted"/>
<comment type="caution">
    <text evidence="1">The sequence shown here is derived from an EMBL/GenBank/DDBJ whole genome shotgun (WGS) entry which is preliminary data.</text>
</comment>
<dbReference type="Gene3D" id="3.30.2130.10">
    <property type="entry name" value="VC0802-like"/>
    <property type="match status" value="1"/>
</dbReference>
<accession>A0A9P6UIN3</accession>
<keyword evidence="2" id="KW-1185">Reference proteome</keyword>
<sequence length="79" mass="8785">MDKTDIPRPQHFFSYSETDREVSLILDETHIPAFPKDTLDICNVIWRAVQIEAGESGLGALDVVSQVSKPLADINVSIM</sequence>
<dbReference type="AlphaFoldDB" id="A0A9P6UIN3"/>
<gene>
    <name evidence="1" type="ORF">BGZ97_002234</name>
</gene>
<protein>
    <submittedName>
        <fullName evidence="1">Uncharacterized protein</fullName>
    </submittedName>
</protein>
<dbReference type="Proteomes" id="UP000823405">
    <property type="component" value="Unassembled WGS sequence"/>
</dbReference>
<dbReference type="OrthoDB" id="58529at2759"/>
<evidence type="ECO:0000313" key="2">
    <source>
        <dbReference type="Proteomes" id="UP000823405"/>
    </source>
</evidence>